<keyword evidence="2" id="KW-0575">Peroxidase</keyword>
<reference evidence="2 3" key="1">
    <citation type="submission" date="2018-05" db="EMBL/GenBank/DDBJ databases">
        <title>Streptomyces venezuelae.</title>
        <authorList>
            <person name="Kim W."/>
            <person name="Lee N."/>
            <person name="Cho B.-K."/>
        </authorList>
    </citation>
    <scope>NUCLEOTIDE SEQUENCE [LARGE SCALE GENOMIC DNA]</scope>
    <source>
        <strain evidence="2 3">ATCC 14583</strain>
    </source>
</reference>
<dbReference type="AlphaFoldDB" id="A0A5P2BCM0"/>
<proteinExistence type="predicted"/>
<dbReference type="RefSeq" id="WP_150169877.1">
    <property type="nucleotide sequence ID" value="NZ_CP029193.1"/>
</dbReference>
<keyword evidence="3" id="KW-1185">Reference proteome</keyword>
<dbReference type="InterPro" id="IPR003779">
    <property type="entry name" value="CMD-like"/>
</dbReference>
<protein>
    <submittedName>
        <fullName evidence="2">Alkylhydroperoxidase</fullName>
    </submittedName>
</protein>
<dbReference type="InterPro" id="IPR029032">
    <property type="entry name" value="AhpD-like"/>
</dbReference>
<evidence type="ECO:0000313" key="3">
    <source>
        <dbReference type="Proteomes" id="UP000323046"/>
    </source>
</evidence>
<accession>A0A5P2BCM0</accession>
<dbReference type="Proteomes" id="UP000323046">
    <property type="component" value="Chromosome"/>
</dbReference>
<dbReference type="PANTHER" id="PTHR34846:SF7">
    <property type="entry name" value="BLL7811 PROTEIN"/>
    <property type="match status" value="1"/>
</dbReference>
<dbReference type="NCBIfam" id="TIGR00778">
    <property type="entry name" value="ahpD_dom"/>
    <property type="match status" value="1"/>
</dbReference>
<evidence type="ECO:0000259" key="1">
    <source>
        <dbReference type="Pfam" id="PF02627"/>
    </source>
</evidence>
<dbReference type="OrthoDB" id="9801997at2"/>
<organism evidence="2 3">
    <name type="scientific">Streptomyces venezuelae</name>
    <dbReference type="NCBI Taxonomy" id="54571"/>
    <lineage>
        <taxon>Bacteria</taxon>
        <taxon>Bacillati</taxon>
        <taxon>Actinomycetota</taxon>
        <taxon>Actinomycetes</taxon>
        <taxon>Kitasatosporales</taxon>
        <taxon>Streptomycetaceae</taxon>
        <taxon>Streptomyces</taxon>
    </lineage>
</organism>
<dbReference type="InterPro" id="IPR004675">
    <property type="entry name" value="AhpD_core"/>
</dbReference>
<keyword evidence="2" id="KW-0560">Oxidoreductase</keyword>
<name>A0A5P2BCM0_STRVZ</name>
<evidence type="ECO:0000313" key="2">
    <source>
        <dbReference type="EMBL" id="QES28223.1"/>
    </source>
</evidence>
<dbReference type="Gene3D" id="1.20.1290.10">
    <property type="entry name" value="AhpD-like"/>
    <property type="match status" value="1"/>
</dbReference>
<dbReference type="GO" id="GO:0051920">
    <property type="term" value="F:peroxiredoxin activity"/>
    <property type="evidence" value="ECO:0007669"/>
    <property type="project" value="InterPro"/>
</dbReference>
<dbReference type="EMBL" id="CP029193">
    <property type="protein sequence ID" value="QES28223.1"/>
    <property type="molecule type" value="Genomic_DNA"/>
</dbReference>
<dbReference type="PANTHER" id="PTHR34846">
    <property type="entry name" value="4-CARBOXYMUCONOLACTONE DECARBOXYLASE FAMILY PROTEIN (AFU_ORTHOLOGUE AFUA_6G11590)"/>
    <property type="match status" value="1"/>
</dbReference>
<feature type="domain" description="Carboxymuconolactone decarboxylase-like" evidence="1">
    <location>
        <begin position="13"/>
        <end position="95"/>
    </location>
</feature>
<dbReference type="SUPFAM" id="SSF69118">
    <property type="entry name" value="AhpD-like"/>
    <property type="match status" value="1"/>
</dbReference>
<gene>
    <name evidence="2" type="ORF">DEJ47_18915</name>
</gene>
<sequence length="154" mass="16519">MQARMQNPALIIPEAMTALLSLSQISRKQGLSQATIELVQLRVSQINGSSVCVEGNARSAVAAGATDMQCLSVAAWRSLPCFTPAERAAFALAEAATRLADRPDPVPAAVWDEAARHFTERELAALVLAIGVANMLNRINVLTRRHAGSQPWEC</sequence>
<dbReference type="Pfam" id="PF02627">
    <property type="entry name" value="CMD"/>
    <property type="match status" value="1"/>
</dbReference>